<dbReference type="Proteomes" id="UP000269945">
    <property type="component" value="Unassembled WGS sequence"/>
</dbReference>
<protein>
    <submittedName>
        <fullName evidence="2">Uncharacterized protein</fullName>
    </submittedName>
</protein>
<feature type="non-terminal residue" evidence="2">
    <location>
        <position position="1"/>
    </location>
</feature>
<feature type="region of interest" description="Disordered" evidence="1">
    <location>
        <begin position="46"/>
        <end position="76"/>
    </location>
</feature>
<dbReference type="AlphaFoldDB" id="A0A9X9PZ80"/>
<gene>
    <name evidence="2" type="ORF">BN2614_LOCUS2</name>
</gene>
<reference evidence="2 3" key="1">
    <citation type="submission" date="2018-10" db="EMBL/GenBank/DDBJ databases">
        <authorList>
            <person name="Ekblom R."/>
            <person name="Jareborg N."/>
        </authorList>
    </citation>
    <scope>NUCLEOTIDE SEQUENCE [LARGE SCALE GENOMIC DNA]</scope>
    <source>
        <tissue evidence="2">Muscle</tissue>
    </source>
</reference>
<evidence type="ECO:0000313" key="3">
    <source>
        <dbReference type="Proteomes" id="UP000269945"/>
    </source>
</evidence>
<organism evidence="2 3">
    <name type="scientific">Gulo gulo</name>
    <name type="common">Wolverine</name>
    <name type="synonym">Gluton</name>
    <dbReference type="NCBI Taxonomy" id="48420"/>
    <lineage>
        <taxon>Eukaryota</taxon>
        <taxon>Metazoa</taxon>
        <taxon>Chordata</taxon>
        <taxon>Craniata</taxon>
        <taxon>Vertebrata</taxon>
        <taxon>Euteleostomi</taxon>
        <taxon>Mammalia</taxon>
        <taxon>Eutheria</taxon>
        <taxon>Laurasiatheria</taxon>
        <taxon>Carnivora</taxon>
        <taxon>Caniformia</taxon>
        <taxon>Musteloidea</taxon>
        <taxon>Mustelidae</taxon>
        <taxon>Guloninae</taxon>
        <taxon>Gulo</taxon>
    </lineage>
</organism>
<dbReference type="EMBL" id="CYRY02010222">
    <property type="protein sequence ID" value="VCW78520.1"/>
    <property type="molecule type" value="Genomic_DNA"/>
</dbReference>
<keyword evidence="3" id="KW-1185">Reference proteome</keyword>
<comment type="caution">
    <text evidence="2">The sequence shown here is derived from an EMBL/GenBank/DDBJ whole genome shotgun (WGS) entry which is preliminary data.</text>
</comment>
<evidence type="ECO:0000256" key="1">
    <source>
        <dbReference type="SAM" id="MobiDB-lite"/>
    </source>
</evidence>
<feature type="compositionally biased region" description="Low complexity" evidence="1">
    <location>
        <begin position="56"/>
        <end position="76"/>
    </location>
</feature>
<accession>A0A9X9PZ80</accession>
<evidence type="ECO:0000313" key="2">
    <source>
        <dbReference type="EMBL" id="VCW78520.1"/>
    </source>
</evidence>
<name>A0A9X9PZ80_GULGU</name>
<proteinExistence type="predicted"/>
<sequence>GWRGVRGFRPCGAGLPRPGWGSRVPGRRNYFWPALSQEAHIRQALPERGAPPPPVVRARAAGAGASPPAQGPPAGAWGLQTPSSANGSAWPAATAAWWGEGQWRVWQEGPGSGPSPPRSTLSRNVFRPAHRSTHQNTGPGLSPPCRWEWTPPTLEAQLGRIRGQGRRKEGVTGSCLSSVGQTWDLSLPF</sequence>